<keyword evidence="3" id="KW-1185">Reference proteome</keyword>
<evidence type="ECO:0000313" key="2">
    <source>
        <dbReference type="EMBL" id="MBK1811099.1"/>
    </source>
</evidence>
<keyword evidence="1" id="KW-0812">Transmembrane</keyword>
<sequence>MNMTHYMSLLASNQPWNLLIFMAIPVICAETLTITEFFIIFNKIKSGGIRTLNKAVSIFDGFYFTGIFIYLFITAVIPLTKTGGWHTWVDVVAVGFYLSGVIFLLPLALLDLGLIFKNKSDQEKMKIHFILVGGFLVVAHIAMIFGMVNPEIVSNMGNMSGMDGMK</sequence>
<feature type="transmembrane region" description="Helical" evidence="1">
    <location>
        <begin position="61"/>
        <end position="79"/>
    </location>
</feature>
<dbReference type="Pfam" id="PF20617">
    <property type="entry name" value="DUF6803"/>
    <property type="match status" value="1"/>
</dbReference>
<proteinExistence type="predicted"/>
<evidence type="ECO:0000256" key="1">
    <source>
        <dbReference type="SAM" id="Phobius"/>
    </source>
</evidence>
<feature type="transmembrane region" description="Helical" evidence="1">
    <location>
        <begin position="20"/>
        <end position="41"/>
    </location>
</feature>
<organism evidence="2 3">
    <name type="scientific">Clostridium yunnanense</name>
    <dbReference type="NCBI Taxonomy" id="2800325"/>
    <lineage>
        <taxon>Bacteria</taxon>
        <taxon>Bacillati</taxon>
        <taxon>Bacillota</taxon>
        <taxon>Clostridia</taxon>
        <taxon>Eubacteriales</taxon>
        <taxon>Clostridiaceae</taxon>
        <taxon>Clostridium</taxon>
    </lineage>
</organism>
<evidence type="ECO:0000313" key="3">
    <source>
        <dbReference type="Proteomes" id="UP000596739"/>
    </source>
</evidence>
<dbReference type="EMBL" id="JAENHN010000032">
    <property type="protein sequence ID" value="MBK1811099.1"/>
    <property type="molecule type" value="Genomic_DNA"/>
</dbReference>
<accession>A0ABS1EP28</accession>
<dbReference type="Proteomes" id="UP000596739">
    <property type="component" value="Unassembled WGS sequence"/>
</dbReference>
<protein>
    <submittedName>
        <fullName evidence="2">Permease</fullName>
    </submittedName>
</protein>
<dbReference type="RefSeq" id="WP_200268974.1">
    <property type="nucleotide sequence ID" value="NZ_JAENHN010000032.1"/>
</dbReference>
<name>A0ABS1EP28_9CLOT</name>
<keyword evidence="1" id="KW-0472">Membrane</keyword>
<comment type="caution">
    <text evidence="2">The sequence shown here is derived from an EMBL/GenBank/DDBJ whole genome shotgun (WGS) entry which is preliminary data.</text>
</comment>
<dbReference type="InterPro" id="IPR046547">
    <property type="entry name" value="DUF6803"/>
</dbReference>
<reference evidence="3" key="1">
    <citation type="submission" date="2021-01" db="EMBL/GenBank/DDBJ databases">
        <title>Genome public.</title>
        <authorList>
            <person name="Liu C."/>
            <person name="Sun Q."/>
        </authorList>
    </citation>
    <scope>NUCLEOTIDE SEQUENCE [LARGE SCALE GENOMIC DNA]</scope>
    <source>
        <strain evidence="3">YIM B02505</strain>
    </source>
</reference>
<feature type="transmembrane region" description="Helical" evidence="1">
    <location>
        <begin position="127"/>
        <end position="148"/>
    </location>
</feature>
<feature type="transmembrane region" description="Helical" evidence="1">
    <location>
        <begin position="91"/>
        <end position="115"/>
    </location>
</feature>
<keyword evidence="1" id="KW-1133">Transmembrane helix</keyword>
<gene>
    <name evidence="2" type="ORF">JHL18_10710</name>
</gene>